<organism evidence="2 3">
    <name type="scientific">Dreissena polymorpha</name>
    <name type="common">Zebra mussel</name>
    <name type="synonym">Mytilus polymorpha</name>
    <dbReference type="NCBI Taxonomy" id="45954"/>
    <lineage>
        <taxon>Eukaryota</taxon>
        <taxon>Metazoa</taxon>
        <taxon>Spiralia</taxon>
        <taxon>Lophotrochozoa</taxon>
        <taxon>Mollusca</taxon>
        <taxon>Bivalvia</taxon>
        <taxon>Autobranchia</taxon>
        <taxon>Heteroconchia</taxon>
        <taxon>Euheterodonta</taxon>
        <taxon>Imparidentia</taxon>
        <taxon>Neoheterodontei</taxon>
        <taxon>Myida</taxon>
        <taxon>Dreissenoidea</taxon>
        <taxon>Dreissenidae</taxon>
        <taxon>Dreissena</taxon>
    </lineage>
</organism>
<protein>
    <submittedName>
        <fullName evidence="2">Uncharacterized protein</fullName>
    </submittedName>
</protein>
<dbReference type="Proteomes" id="UP000828390">
    <property type="component" value="Unassembled WGS sequence"/>
</dbReference>
<evidence type="ECO:0000256" key="1">
    <source>
        <dbReference type="SAM" id="MobiDB-lite"/>
    </source>
</evidence>
<feature type="region of interest" description="Disordered" evidence="1">
    <location>
        <begin position="65"/>
        <end position="85"/>
    </location>
</feature>
<feature type="compositionally biased region" description="Acidic residues" evidence="1">
    <location>
        <begin position="34"/>
        <end position="45"/>
    </location>
</feature>
<keyword evidence="3" id="KW-1185">Reference proteome</keyword>
<sequence length="115" mass="13256">MEERHLSVFLNLLHSDITVWMKSVLGRCNRLGTVEEEEEEAEKEEEEKMKEEAKRLAEVAEAEQAAKEENIHNEQTMSLAKAGKVRKEETVTQFDAIAQPKESKGIILQETIQRF</sequence>
<reference evidence="2" key="1">
    <citation type="journal article" date="2019" name="bioRxiv">
        <title>The Genome of the Zebra Mussel, Dreissena polymorpha: A Resource for Invasive Species Research.</title>
        <authorList>
            <person name="McCartney M.A."/>
            <person name="Auch B."/>
            <person name="Kono T."/>
            <person name="Mallez S."/>
            <person name="Zhang Y."/>
            <person name="Obille A."/>
            <person name="Becker A."/>
            <person name="Abrahante J.E."/>
            <person name="Garbe J."/>
            <person name="Badalamenti J.P."/>
            <person name="Herman A."/>
            <person name="Mangelson H."/>
            <person name="Liachko I."/>
            <person name="Sullivan S."/>
            <person name="Sone E.D."/>
            <person name="Koren S."/>
            <person name="Silverstein K.A.T."/>
            <person name="Beckman K.B."/>
            <person name="Gohl D.M."/>
        </authorList>
    </citation>
    <scope>NUCLEOTIDE SEQUENCE</scope>
    <source>
        <strain evidence="2">Duluth1</strain>
        <tissue evidence="2">Whole animal</tissue>
    </source>
</reference>
<accession>A0A9D4F6G1</accession>
<dbReference type="AlphaFoldDB" id="A0A9D4F6G1"/>
<comment type="caution">
    <text evidence="2">The sequence shown here is derived from an EMBL/GenBank/DDBJ whole genome shotgun (WGS) entry which is preliminary data.</text>
</comment>
<proteinExistence type="predicted"/>
<gene>
    <name evidence="2" type="ORF">DPMN_145657</name>
</gene>
<evidence type="ECO:0000313" key="2">
    <source>
        <dbReference type="EMBL" id="KAH3792166.1"/>
    </source>
</evidence>
<evidence type="ECO:0000313" key="3">
    <source>
        <dbReference type="Proteomes" id="UP000828390"/>
    </source>
</evidence>
<name>A0A9D4F6G1_DREPO</name>
<reference evidence="2" key="2">
    <citation type="submission" date="2020-11" db="EMBL/GenBank/DDBJ databases">
        <authorList>
            <person name="McCartney M.A."/>
            <person name="Auch B."/>
            <person name="Kono T."/>
            <person name="Mallez S."/>
            <person name="Becker A."/>
            <person name="Gohl D.M."/>
            <person name="Silverstein K.A.T."/>
            <person name="Koren S."/>
            <person name="Bechman K.B."/>
            <person name="Herman A."/>
            <person name="Abrahante J.E."/>
            <person name="Garbe J."/>
        </authorList>
    </citation>
    <scope>NUCLEOTIDE SEQUENCE</scope>
    <source>
        <strain evidence="2">Duluth1</strain>
        <tissue evidence="2">Whole animal</tissue>
    </source>
</reference>
<dbReference type="EMBL" id="JAIWYP010000007">
    <property type="protein sequence ID" value="KAH3792166.1"/>
    <property type="molecule type" value="Genomic_DNA"/>
</dbReference>
<feature type="region of interest" description="Disordered" evidence="1">
    <location>
        <begin position="34"/>
        <end position="53"/>
    </location>
</feature>